<dbReference type="AlphaFoldDB" id="Q6AJA4"/>
<evidence type="ECO:0000256" key="4">
    <source>
        <dbReference type="SAM" id="MobiDB-lite"/>
    </source>
</evidence>
<feature type="domain" description="S1 motif" evidence="5">
    <location>
        <begin position="193"/>
        <end position="261"/>
    </location>
</feature>
<dbReference type="SUPFAM" id="SSF50249">
    <property type="entry name" value="Nucleic acid-binding proteins"/>
    <property type="match status" value="4"/>
</dbReference>
<dbReference type="SMART" id="SM00316">
    <property type="entry name" value="S1"/>
    <property type="match status" value="4"/>
</dbReference>
<dbReference type="GO" id="GO:0005840">
    <property type="term" value="C:ribosome"/>
    <property type="evidence" value="ECO:0007669"/>
    <property type="project" value="UniProtKB-KW"/>
</dbReference>
<evidence type="ECO:0000256" key="3">
    <source>
        <dbReference type="ARBA" id="ARBA00023274"/>
    </source>
</evidence>
<reference evidence="7" key="1">
    <citation type="journal article" date="2004" name="Environ. Microbiol.">
        <title>The genome of Desulfotalea psychrophila, a sulfate-reducing bacterium from permanently cold Arctic sediments.</title>
        <authorList>
            <person name="Rabus R."/>
            <person name="Ruepp A."/>
            <person name="Frickey T."/>
            <person name="Rattei T."/>
            <person name="Fartmann B."/>
            <person name="Stark M."/>
            <person name="Bauer M."/>
            <person name="Zibat A."/>
            <person name="Lombardot T."/>
            <person name="Becker I."/>
            <person name="Amann J."/>
            <person name="Gellner K."/>
            <person name="Teeling H."/>
            <person name="Leuschner W.D."/>
            <person name="Gloeckner F.-O."/>
            <person name="Lupas A.N."/>
            <person name="Amann R."/>
            <person name="Klenk H.-P."/>
        </authorList>
    </citation>
    <scope>NUCLEOTIDE SEQUENCE [LARGE SCALE GENOMIC DNA]</scope>
    <source>
        <strain evidence="7">DSM 12343 / LSv54</strain>
    </source>
</reference>
<dbReference type="NCBIfam" id="NF005208">
    <property type="entry name" value="PRK06676.1"/>
    <property type="match status" value="1"/>
</dbReference>
<dbReference type="PRINTS" id="PR00681">
    <property type="entry name" value="RIBOSOMALS1"/>
</dbReference>
<dbReference type="eggNOG" id="COG0539">
    <property type="taxonomic scope" value="Bacteria"/>
</dbReference>
<dbReference type="KEGG" id="dps:DP2847"/>
<dbReference type="GO" id="GO:0006412">
    <property type="term" value="P:translation"/>
    <property type="evidence" value="ECO:0007669"/>
    <property type="project" value="TreeGrafter"/>
</dbReference>
<dbReference type="PROSITE" id="PS50126">
    <property type="entry name" value="S1"/>
    <property type="match status" value="4"/>
</dbReference>
<feature type="domain" description="S1 motif" evidence="5">
    <location>
        <begin position="23"/>
        <end position="76"/>
    </location>
</feature>
<evidence type="ECO:0000256" key="2">
    <source>
        <dbReference type="ARBA" id="ARBA00022980"/>
    </source>
</evidence>
<feature type="region of interest" description="Disordered" evidence="4">
    <location>
        <begin position="368"/>
        <end position="396"/>
    </location>
</feature>
<evidence type="ECO:0000256" key="1">
    <source>
        <dbReference type="ARBA" id="ARBA00006767"/>
    </source>
</evidence>
<gene>
    <name evidence="6" type="ordered locus">DP2847</name>
</gene>
<dbReference type="Proteomes" id="UP000000602">
    <property type="component" value="Chromosome"/>
</dbReference>
<evidence type="ECO:0000313" key="6">
    <source>
        <dbReference type="EMBL" id="CAG37576.1"/>
    </source>
</evidence>
<organism evidence="6 7">
    <name type="scientific">Desulfotalea psychrophila (strain LSv54 / DSM 12343)</name>
    <dbReference type="NCBI Taxonomy" id="177439"/>
    <lineage>
        <taxon>Bacteria</taxon>
        <taxon>Pseudomonadati</taxon>
        <taxon>Thermodesulfobacteriota</taxon>
        <taxon>Desulfobulbia</taxon>
        <taxon>Desulfobulbales</taxon>
        <taxon>Desulfocapsaceae</taxon>
        <taxon>Desulfotalea</taxon>
    </lineage>
</organism>
<keyword evidence="2 6" id="KW-0689">Ribosomal protein</keyword>
<dbReference type="GO" id="GO:0003735">
    <property type="term" value="F:structural constituent of ribosome"/>
    <property type="evidence" value="ECO:0007669"/>
    <property type="project" value="TreeGrafter"/>
</dbReference>
<evidence type="ECO:0000313" key="7">
    <source>
        <dbReference type="Proteomes" id="UP000000602"/>
    </source>
</evidence>
<proteinExistence type="inferred from homology"/>
<dbReference type="Pfam" id="PF00575">
    <property type="entry name" value="S1"/>
    <property type="match status" value="4"/>
</dbReference>
<dbReference type="PANTHER" id="PTHR10724">
    <property type="entry name" value="30S RIBOSOMAL PROTEIN S1"/>
    <property type="match status" value="1"/>
</dbReference>
<dbReference type="InterPro" id="IPR035104">
    <property type="entry name" value="Ribosomal_protein_S1-like"/>
</dbReference>
<dbReference type="Gene3D" id="2.40.50.140">
    <property type="entry name" value="Nucleic acid-binding proteins"/>
    <property type="match status" value="4"/>
</dbReference>
<protein>
    <submittedName>
        <fullName evidence="6">Related to 30S ribosomal protein S1</fullName>
    </submittedName>
</protein>
<dbReference type="CDD" id="cd05688">
    <property type="entry name" value="S1_RPS1_repeat_ec3"/>
    <property type="match status" value="1"/>
</dbReference>
<accession>Q6AJA4</accession>
<keyword evidence="3" id="KW-0687">Ribonucleoprotein</keyword>
<dbReference type="OrthoDB" id="9804077at2"/>
<dbReference type="InterPro" id="IPR012340">
    <property type="entry name" value="NA-bd_OB-fold"/>
</dbReference>
<dbReference type="InterPro" id="IPR003029">
    <property type="entry name" value="S1_domain"/>
</dbReference>
<evidence type="ECO:0000259" key="5">
    <source>
        <dbReference type="PROSITE" id="PS50126"/>
    </source>
</evidence>
<dbReference type="PANTHER" id="PTHR10724:SF7">
    <property type="entry name" value="SMALL RIBOSOMAL SUBUNIT PROTEIN BS1C"/>
    <property type="match status" value="1"/>
</dbReference>
<comment type="similarity">
    <text evidence="1">Belongs to the bacterial ribosomal protein bS1 family.</text>
</comment>
<sequence>MEESFADLFKAEETKKIVKLAPGQKLTATVVGISPDTIFLDVGGKSEGALNSSEMIDGEGNLTVEMGDKVEVYFLQGKGSGPLFTTKIGSGADISHLEEAWRSAIPVEGIVKAEIKGGFEISLGGKTRAFCPFSQMSLRRVADPAKEYVDTTMSFLISKIEESGRNIVVSARALEEAKRAEMRDELVATLAEGQTVEGVITSIRDFGAFVDIGAIDGLIPISEIGWSRVERVEEYFAVGQKVQAVVKSIDWEKDRISLSYKDTLTDPWIEAAKELVPGTILTGKVVRLAQFGAFVNIAEGIDGLIHISRLGSGRRINHPREAVEEGQEIEVKVESVDSDSKRISLAPSDFVSAEGEADKEEATFKEYAKKKKSSKESSNMGSLGQLLKAKMLAKKK</sequence>
<dbReference type="RefSeq" id="WP_011190088.1">
    <property type="nucleotide sequence ID" value="NC_006138.1"/>
</dbReference>
<dbReference type="GO" id="GO:0003729">
    <property type="term" value="F:mRNA binding"/>
    <property type="evidence" value="ECO:0007669"/>
    <property type="project" value="TreeGrafter"/>
</dbReference>
<dbReference type="STRING" id="177439.DP2847"/>
<feature type="domain" description="S1 motif" evidence="5">
    <location>
        <begin position="278"/>
        <end position="348"/>
    </location>
</feature>
<dbReference type="HOGENOM" id="CLU_015805_4_0_7"/>
<dbReference type="InterPro" id="IPR050437">
    <property type="entry name" value="Ribos_protein_bS1-like"/>
</dbReference>
<keyword evidence="7" id="KW-1185">Reference proteome</keyword>
<feature type="domain" description="S1 motif" evidence="5">
    <location>
        <begin position="104"/>
        <end position="172"/>
    </location>
</feature>
<dbReference type="CDD" id="cd04465">
    <property type="entry name" value="S1_RPS1_repeat_ec2_hs2"/>
    <property type="match status" value="1"/>
</dbReference>
<name>Q6AJA4_DESPS</name>
<dbReference type="EMBL" id="CR522870">
    <property type="protein sequence ID" value="CAG37576.1"/>
    <property type="molecule type" value="Genomic_DNA"/>
</dbReference>